<evidence type="ECO:0000256" key="3">
    <source>
        <dbReference type="ARBA" id="ARBA00022679"/>
    </source>
</evidence>
<keyword evidence="2" id="KW-0723">Serine/threonine-protein kinase</keyword>
<keyword evidence="10" id="KW-1185">Reference proteome</keyword>
<accession>A0A319BVT8</accession>
<comment type="catalytic activity">
    <reaction evidence="7">
        <text>L-threonyl-[protein] + ATP = O-phospho-L-threonyl-[protein] + ADP + H(+)</text>
        <dbReference type="Rhea" id="RHEA:46608"/>
        <dbReference type="Rhea" id="RHEA-COMP:11060"/>
        <dbReference type="Rhea" id="RHEA-COMP:11605"/>
        <dbReference type="ChEBI" id="CHEBI:15378"/>
        <dbReference type="ChEBI" id="CHEBI:30013"/>
        <dbReference type="ChEBI" id="CHEBI:30616"/>
        <dbReference type="ChEBI" id="CHEBI:61977"/>
        <dbReference type="ChEBI" id="CHEBI:456216"/>
        <dbReference type="EC" id="2.7.11.1"/>
    </reaction>
</comment>
<keyword evidence="3" id="KW-0808">Transferase</keyword>
<evidence type="ECO:0000256" key="1">
    <source>
        <dbReference type="ARBA" id="ARBA00012513"/>
    </source>
</evidence>
<evidence type="ECO:0000256" key="6">
    <source>
        <dbReference type="ARBA" id="ARBA00022840"/>
    </source>
</evidence>
<evidence type="ECO:0000256" key="2">
    <source>
        <dbReference type="ARBA" id="ARBA00022527"/>
    </source>
</evidence>
<dbReference type="AlphaFoldDB" id="A0A319BVT8"/>
<keyword evidence="4" id="KW-0547">Nucleotide-binding</keyword>
<dbReference type="SUPFAM" id="SSF56112">
    <property type="entry name" value="Protein kinase-like (PK-like)"/>
    <property type="match status" value="1"/>
</dbReference>
<dbReference type="GO" id="GO:0000245">
    <property type="term" value="P:spliceosomal complex assembly"/>
    <property type="evidence" value="ECO:0007669"/>
    <property type="project" value="TreeGrafter"/>
</dbReference>
<dbReference type="GO" id="GO:0050684">
    <property type="term" value="P:regulation of mRNA processing"/>
    <property type="evidence" value="ECO:0007669"/>
    <property type="project" value="TreeGrafter"/>
</dbReference>
<dbReference type="RefSeq" id="XP_025486985.1">
    <property type="nucleotide sequence ID" value="XM_025640325.1"/>
</dbReference>
<gene>
    <name evidence="9" type="ORF">BO82DRAFT_425296</name>
</gene>
<comment type="catalytic activity">
    <reaction evidence="8">
        <text>L-seryl-[protein] + ATP = O-phospho-L-seryl-[protein] + ADP + H(+)</text>
        <dbReference type="Rhea" id="RHEA:17989"/>
        <dbReference type="Rhea" id="RHEA-COMP:9863"/>
        <dbReference type="Rhea" id="RHEA-COMP:11604"/>
        <dbReference type="ChEBI" id="CHEBI:15378"/>
        <dbReference type="ChEBI" id="CHEBI:29999"/>
        <dbReference type="ChEBI" id="CHEBI:30616"/>
        <dbReference type="ChEBI" id="CHEBI:83421"/>
        <dbReference type="ChEBI" id="CHEBI:456216"/>
        <dbReference type="EC" id="2.7.11.1"/>
    </reaction>
</comment>
<dbReference type="EMBL" id="KZ821751">
    <property type="protein sequence ID" value="PYH76785.1"/>
    <property type="molecule type" value="Genomic_DNA"/>
</dbReference>
<protein>
    <recommendedName>
        <fullName evidence="1">non-specific serine/threonine protein kinase</fullName>
        <ecNumber evidence="1">2.7.11.1</ecNumber>
    </recommendedName>
</protein>
<evidence type="ECO:0000256" key="4">
    <source>
        <dbReference type="ARBA" id="ARBA00022741"/>
    </source>
</evidence>
<dbReference type="VEuPathDB" id="FungiDB:BO82DRAFT_425296"/>
<reference evidence="9 10" key="1">
    <citation type="submission" date="2016-12" db="EMBL/GenBank/DDBJ databases">
        <title>The genomes of Aspergillus section Nigri reveals drivers in fungal speciation.</title>
        <authorList>
            <consortium name="DOE Joint Genome Institute"/>
            <person name="Vesth T.C."/>
            <person name="Nybo J."/>
            <person name="Theobald S."/>
            <person name="Brandl J."/>
            <person name="Frisvad J.C."/>
            <person name="Nielsen K.F."/>
            <person name="Lyhne E.K."/>
            <person name="Kogle M.E."/>
            <person name="Kuo A."/>
            <person name="Riley R."/>
            <person name="Clum A."/>
            <person name="Nolan M."/>
            <person name="Lipzen A."/>
            <person name="Salamov A."/>
            <person name="Henrissat B."/>
            <person name="Wiebenga A."/>
            <person name="De Vries R.P."/>
            <person name="Grigoriev I.V."/>
            <person name="Mortensen U.H."/>
            <person name="Andersen M.R."/>
            <person name="Baker S.E."/>
        </authorList>
    </citation>
    <scope>NUCLEOTIDE SEQUENCE [LARGE SCALE GENOMIC DNA]</scope>
    <source>
        <strain evidence="9 10">CBS 121591</strain>
    </source>
</reference>
<evidence type="ECO:0000313" key="9">
    <source>
        <dbReference type="EMBL" id="PYH76785.1"/>
    </source>
</evidence>
<dbReference type="PANTHER" id="PTHR47634">
    <property type="entry name" value="PROTEIN KINASE DOMAIN-CONTAINING PROTEIN-RELATED"/>
    <property type="match status" value="1"/>
</dbReference>
<organism evidence="9 10">
    <name type="scientific">Aspergillus uvarum CBS 121591</name>
    <dbReference type="NCBI Taxonomy" id="1448315"/>
    <lineage>
        <taxon>Eukaryota</taxon>
        <taxon>Fungi</taxon>
        <taxon>Dikarya</taxon>
        <taxon>Ascomycota</taxon>
        <taxon>Pezizomycotina</taxon>
        <taxon>Eurotiomycetes</taxon>
        <taxon>Eurotiomycetidae</taxon>
        <taxon>Eurotiales</taxon>
        <taxon>Aspergillaceae</taxon>
        <taxon>Aspergillus</taxon>
        <taxon>Aspergillus subgen. Circumdati</taxon>
    </lineage>
</organism>
<evidence type="ECO:0000256" key="7">
    <source>
        <dbReference type="ARBA" id="ARBA00047899"/>
    </source>
</evidence>
<evidence type="ECO:0000256" key="8">
    <source>
        <dbReference type="ARBA" id="ARBA00048679"/>
    </source>
</evidence>
<proteinExistence type="predicted"/>
<keyword evidence="5" id="KW-0418">Kinase</keyword>
<dbReference type="GeneID" id="37143067"/>
<keyword evidence="6" id="KW-0067">ATP-binding</keyword>
<dbReference type="InterPro" id="IPR051334">
    <property type="entry name" value="SRPK"/>
</dbReference>
<evidence type="ECO:0000313" key="10">
    <source>
        <dbReference type="Proteomes" id="UP000248340"/>
    </source>
</evidence>
<dbReference type="Proteomes" id="UP000248340">
    <property type="component" value="Unassembled WGS sequence"/>
</dbReference>
<dbReference type="PANTHER" id="PTHR47634:SF9">
    <property type="entry name" value="PROTEIN KINASE DOMAIN-CONTAINING PROTEIN-RELATED"/>
    <property type="match status" value="1"/>
</dbReference>
<dbReference type="EC" id="2.7.11.1" evidence="1"/>
<dbReference type="GO" id="GO:0005524">
    <property type="term" value="F:ATP binding"/>
    <property type="evidence" value="ECO:0007669"/>
    <property type="project" value="UniProtKB-KW"/>
</dbReference>
<dbReference type="STRING" id="1448315.A0A319BVT8"/>
<sequence length="109" mass="12301">MSKPCILLPRPLLSPGLLPRCGLFSKNANPLYLHGGSSRAFSLAMVKLTVPTINPTRVLYKPIEDVERMKYYQPGGYHPGTIGDRLHDRYRVIHKLGHGTYSTIWLARD</sequence>
<dbReference type="OrthoDB" id="5979581at2759"/>
<dbReference type="Gene3D" id="3.30.200.20">
    <property type="entry name" value="Phosphorylase Kinase, domain 1"/>
    <property type="match status" value="1"/>
</dbReference>
<dbReference type="InterPro" id="IPR011009">
    <property type="entry name" value="Kinase-like_dom_sf"/>
</dbReference>
<dbReference type="GO" id="GO:0004674">
    <property type="term" value="F:protein serine/threonine kinase activity"/>
    <property type="evidence" value="ECO:0007669"/>
    <property type="project" value="UniProtKB-KW"/>
</dbReference>
<name>A0A319BVT8_9EURO</name>
<evidence type="ECO:0000256" key="5">
    <source>
        <dbReference type="ARBA" id="ARBA00022777"/>
    </source>
</evidence>